<dbReference type="Gene3D" id="3.40.50.300">
    <property type="entry name" value="P-loop containing nucleotide triphosphate hydrolases"/>
    <property type="match status" value="1"/>
</dbReference>
<dbReference type="SUPFAM" id="SSF52540">
    <property type="entry name" value="P-loop containing nucleoside triphosphate hydrolases"/>
    <property type="match status" value="1"/>
</dbReference>
<dbReference type="STRING" id="1353528.DT23_18450"/>
<keyword evidence="4" id="KW-1185">Reference proteome</keyword>
<dbReference type="EMBL" id="AUNB01000065">
    <property type="protein sequence ID" value="KEO53482.1"/>
    <property type="molecule type" value="Genomic_DNA"/>
</dbReference>
<name>A0A074JVV4_9RHOB</name>
<organism evidence="3 4">
    <name type="scientific">Thioclava indica</name>
    <dbReference type="NCBI Taxonomy" id="1353528"/>
    <lineage>
        <taxon>Bacteria</taxon>
        <taxon>Pseudomonadati</taxon>
        <taxon>Pseudomonadota</taxon>
        <taxon>Alphaproteobacteria</taxon>
        <taxon>Rhodobacterales</taxon>
        <taxon>Paracoccaceae</taxon>
        <taxon>Thioclava</taxon>
    </lineage>
</organism>
<reference evidence="3 4" key="1">
    <citation type="journal article" date="2015" name="Antonie Van Leeuwenhoek">
        <title>Thioclava indica sp. nov., isolated from surface seawater of the Indian Ocean.</title>
        <authorList>
            <person name="Liu Y."/>
            <person name="Lai Q."/>
            <person name="Du J."/>
            <person name="Xu H."/>
            <person name="Jiang L."/>
            <person name="Shao Z."/>
        </authorList>
    </citation>
    <scope>NUCLEOTIDE SEQUENCE [LARGE SCALE GENOMIC DNA]</scope>
    <source>
        <strain evidence="3 4">DT23-4</strain>
    </source>
</reference>
<evidence type="ECO:0008006" key="5">
    <source>
        <dbReference type="Google" id="ProtNLM"/>
    </source>
</evidence>
<dbReference type="InterPro" id="IPR050107">
    <property type="entry name" value="ABC_carbohydrate_import_ATPase"/>
</dbReference>
<sequence length="159" mass="16740">MSLTENAILTGTTRKNLTRNGFVDQGAARRFAQEVIAAFDVRTPGPDVAARALSGGNLQKFVIGREVLQAPEVLVVNQPTWGVDAAAAAAIHQALLDLAAQGAAVIAISQDLDELMEIADRFAALNEGRLSEPRPTKGLSIEEIGLMLGGAHGMQEAQI</sequence>
<evidence type="ECO:0000313" key="3">
    <source>
        <dbReference type="EMBL" id="KEO53482.1"/>
    </source>
</evidence>
<dbReference type="PANTHER" id="PTHR43790:SF4">
    <property type="entry name" value="GUANOSINE IMPORT ATP-BINDING PROTEIN NUPO"/>
    <property type="match status" value="1"/>
</dbReference>
<dbReference type="InterPro" id="IPR027417">
    <property type="entry name" value="P-loop_NTPase"/>
</dbReference>
<protein>
    <recommendedName>
        <fullName evidence="5">ABC transporter domain-containing protein</fullName>
    </recommendedName>
</protein>
<dbReference type="Proteomes" id="UP000027471">
    <property type="component" value="Unassembled WGS sequence"/>
</dbReference>
<dbReference type="PANTHER" id="PTHR43790">
    <property type="entry name" value="CARBOHYDRATE TRANSPORT ATP-BINDING PROTEIN MG119-RELATED"/>
    <property type="match status" value="1"/>
</dbReference>
<proteinExistence type="predicted"/>
<keyword evidence="1" id="KW-0547">Nucleotide-binding</keyword>
<gene>
    <name evidence="3" type="ORF">DT23_18450</name>
</gene>
<dbReference type="GO" id="GO:0005524">
    <property type="term" value="F:ATP binding"/>
    <property type="evidence" value="ECO:0007669"/>
    <property type="project" value="UniProtKB-KW"/>
</dbReference>
<comment type="caution">
    <text evidence="3">The sequence shown here is derived from an EMBL/GenBank/DDBJ whole genome shotgun (WGS) entry which is preliminary data.</text>
</comment>
<accession>A0A074JVV4</accession>
<evidence type="ECO:0000256" key="2">
    <source>
        <dbReference type="ARBA" id="ARBA00022840"/>
    </source>
</evidence>
<dbReference type="eggNOG" id="COG3845">
    <property type="taxonomic scope" value="Bacteria"/>
</dbReference>
<keyword evidence="2" id="KW-0067">ATP-binding</keyword>
<evidence type="ECO:0000256" key="1">
    <source>
        <dbReference type="ARBA" id="ARBA00022741"/>
    </source>
</evidence>
<dbReference type="AlphaFoldDB" id="A0A074JVV4"/>
<evidence type="ECO:0000313" key="4">
    <source>
        <dbReference type="Proteomes" id="UP000027471"/>
    </source>
</evidence>